<comment type="subcellular location">
    <subcellularLocation>
        <location evidence="9">Endoplasmic reticulum membrane</location>
        <topology evidence="9">Multi-pass membrane protein</topology>
    </subcellularLocation>
    <subcellularLocation>
        <location evidence="9">Golgi apparatus membrane</location>
        <topology evidence="9">Multi-pass membrane protein</topology>
    </subcellularLocation>
</comment>
<keyword evidence="11" id="KW-1185">Reference proteome</keyword>
<evidence type="ECO:0000256" key="5">
    <source>
        <dbReference type="ARBA" id="ARBA00022927"/>
    </source>
</evidence>
<comment type="function">
    <text evidence="9">Has a role in transport between endoplasmic reticulum and Golgi.</text>
</comment>
<keyword evidence="8 9" id="KW-0472">Membrane</keyword>
<protein>
    <recommendedName>
        <fullName evidence="9">Protein YIF1</fullName>
    </recommendedName>
</protein>
<name>A0ABM1NET1_NICVS</name>
<keyword evidence="7 9" id="KW-0333">Golgi apparatus</keyword>
<evidence type="ECO:0000256" key="6">
    <source>
        <dbReference type="ARBA" id="ARBA00022989"/>
    </source>
</evidence>
<keyword evidence="5 9" id="KW-0653">Protein transport</keyword>
<reference evidence="12" key="1">
    <citation type="submission" date="2025-08" db="UniProtKB">
        <authorList>
            <consortium name="RefSeq"/>
        </authorList>
    </citation>
    <scope>IDENTIFICATION</scope>
    <source>
        <tissue evidence="12">Whole Larva</tissue>
    </source>
</reference>
<keyword evidence="3 9" id="KW-0812">Transmembrane</keyword>
<dbReference type="RefSeq" id="XP_017785331.1">
    <property type="nucleotide sequence ID" value="XM_017929842.1"/>
</dbReference>
<keyword evidence="2 9" id="KW-0813">Transport</keyword>
<evidence type="ECO:0000256" key="9">
    <source>
        <dbReference type="RuleBase" id="RU368073"/>
    </source>
</evidence>
<evidence type="ECO:0000256" key="8">
    <source>
        <dbReference type="ARBA" id="ARBA00023136"/>
    </source>
</evidence>
<keyword evidence="6 9" id="KW-1133">Transmembrane helix</keyword>
<dbReference type="InterPro" id="IPR005578">
    <property type="entry name" value="Yif1_fam"/>
</dbReference>
<feature type="transmembrane region" description="Helical" evidence="9">
    <location>
        <begin position="312"/>
        <end position="334"/>
    </location>
</feature>
<comment type="similarity">
    <text evidence="1 9">Belongs to the YIF1 family.</text>
</comment>
<dbReference type="Pfam" id="PF03878">
    <property type="entry name" value="YIF1"/>
    <property type="match status" value="1"/>
</dbReference>
<keyword evidence="4 9" id="KW-0256">Endoplasmic reticulum</keyword>
<gene>
    <name evidence="12" type="primary">LOC108568638</name>
</gene>
<feature type="transmembrane region" description="Helical" evidence="9">
    <location>
        <begin position="205"/>
        <end position="227"/>
    </location>
</feature>
<dbReference type="Proteomes" id="UP000695000">
    <property type="component" value="Unplaced"/>
</dbReference>
<feature type="region of interest" description="Disordered" evidence="10">
    <location>
        <begin position="28"/>
        <end position="55"/>
    </location>
</feature>
<evidence type="ECO:0000256" key="1">
    <source>
        <dbReference type="ARBA" id="ARBA00009727"/>
    </source>
</evidence>
<dbReference type="PANTHER" id="PTHR14083:SF0">
    <property type="entry name" value="YIP1D-INTERACTING FACTOR 1, ISOFORM C"/>
    <property type="match status" value="1"/>
</dbReference>
<accession>A0ABM1NET1</accession>
<evidence type="ECO:0000313" key="11">
    <source>
        <dbReference type="Proteomes" id="UP000695000"/>
    </source>
</evidence>
<sequence length="342" mass="38593">MNFNANSGPKQPFGRKIKRVSDVNAMGYNPYTQPQPFPNGQDAAQPQPAFNPQHQPAQEFNQSYTQPNNVPYNNFDTNQYANVPGIGVFAQPMVQNMAMQYTQQLANTGTTMVKKEIERFVPVNRLKYYFAVDTKYVLTKLGLLFFPFTHADWSVKYEQDGPVQPRFEINAPDLYIPTMAYVTYVLVAGLVLGMQQRFSPEQIGIQSSSALAWCLIELGVYNATLYISNIQTSLRTLDLLAYSGYKFVGLIVSILLSIVGGSTAYFCMLGYFSLALAFFLVRSLRAQVLPEISQQEAYYGDNVPSSGNKRRLYFLLFVAAAQPVLSWWLSYHLIRYTPSVTL</sequence>
<proteinExistence type="inferred from homology"/>
<dbReference type="PANTHER" id="PTHR14083">
    <property type="entry name" value="YIP1 INTERACTING FACTOR HOMOLOG YIF1 PROTEIN"/>
    <property type="match status" value="1"/>
</dbReference>
<organism evidence="11 12">
    <name type="scientific">Nicrophorus vespilloides</name>
    <name type="common">Boreal carrion beetle</name>
    <dbReference type="NCBI Taxonomy" id="110193"/>
    <lineage>
        <taxon>Eukaryota</taxon>
        <taxon>Metazoa</taxon>
        <taxon>Ecdysozoa</taxon>
        <taxon>Arthropoda</taxon>
        <taxon>Hexapoda</taxon>
        <taxon>Insecta</taxon>
        <taxon>Pterygota</taxon>
        <taxon>Neoptera</taxon>
        <taxon>Endopterygota</taxon>
        <taxon>Coleoptera</taxon>
        <taxon>Polyphaga</taxon>
        <taxon>Staphyliniformia</taxon>
        <taxon>Silphidae</taxon>
        <taxon>Nicrophorinae</taxon>
        <taxon>Nicrophorus</taxon>
    </lineage>
</organism>
<evidence type="ECO:0000256" key="2">
    <source>
        <dbReference type="ARBA" id="ARBA00022448"/>
    </source>
</evidence>
<evidence type="ECO:0000313" key="12">
    <source>
        <dbReference type="RefSeq" id="XP_017785331.1"/>
    </source>
</evidence>
<feature type="compositionally biased region" description="Polar residues" evidence="10">
    <location>
        <begin position="42"/>
        <end position="55"/>
    </location>
</feature>
<evidence type="ECO:0000256" key="4">
    <source>
        <dbReference type="ARBA" id="ARBA00022824"/>
    </source>
</evidence>
<evidence type="ECO:0000256" key="3">
    <source>
        <dbReference type="ARBA" id="ARBA00022692"/>
    </source>
</evidence>
<feature type="transmembrane region" description="Helical" evidence="9">
    <location>
        <begin position="174"/>
        <end position="193"/>
    </location>
</feature>
<feature type="transmembrane region" description="Helical" evidence="9">
    <location>
        <begin position="247"/>
        <end position="280"/>
    </location>
</feature>
<evidence type="ECO:0000256" key="7">
    <source>
        <dbReference type="ARBA" id="ARBA00023034"/>
    </source>
</evidence>
<evidence type="ECO:0000256" key="10">
    <source>
        <dbReference type="SAM" id="MobiDB-lite"/>
    </source>
</evidence>
<dbReference type="GeneID" id="108568638"/>